<keyword evidence="1" id="KW-0472">Membrane</keyword>
<gene>
    <name evidence="2" type="ordered locus">PCC7424_4826</name>
</gene>
<feature type="transmembrane region" description="Helical" evidence="1">
    <location>
        <begin position="39"/>
        <end position="57"/>
    </location>
</feature>
<evidence type="ECO:0000313" key="2">
    <source>
        <dbReference type="EMBL" id="ACK73183.1"/>
    </source>
</evidence>
<dbReference type="eggNOG" id="ENOG50336VT">
    <property type="taxonomic scope" value="Bacteria"/>
</dbReference>
<dbReference type="AlphaFoldDB" id="B7KD62"/>
<dbReference type="Pfam" id="PF17319">
    <property type="entry name" value="DUF5362"/>
    <property type="match status" value="1"/>
</dbReference>
<dbReference type="Proteomes" id="UP000002384">
    <property type="component" value="Chromosome"/>
</dbReference>
<name>B7KD62_GLOC7</name>
<proteinExistence type="predicted"/>
<dbReference type="EMBL" id="CP001291">
    <property type="protein sequence ID" value="ACK73183.1"/>
    <property type="molecule type" value="Genomic_DNA"/>
</dbReference>
<dbReference type="HOGENOM" id="CLU_1915116_0_0_3"/>
<dbReference type="RefSeq" id="WP_015956765.1">
    <property type="nucleotide sequence ID" value="NC_011729.1"/>
</dbReference>
<reference evidence="3" key="1">
    <citation type="journal article" date="2011" name="MBio">
        <title>Novel metabolic attributes of the genus Cyanothece, comprising a group of unicellular nitrogen-fixing Cyanobacteria.</title>
        <authorList>
            <person name="Bandyopadhyay A."/>
            <person name="Elvitigala T."/>
            <person name="Welsh E."/>
            <person name="Stockel J."/>
            <person name="Liberton M."/>
            <person name="Min H."/>
            <person name="Sherman L.A."/>
            <person name="Pakrasi H.B."/>
        </authorList>
    </citation>
    <scope>NUCLEOTIDE SEQUENCE [LARGE SCALE GENOMIC DNA]</scope>
    <source>
        <strain evidence="3">PCC 7424</strain>
    </source>
</reference>
<keyword evidence="1" id="KW-0812">Transmembrane</keyword>
<keyword evidence="1" id="KW-1133">Transmembrane helix</keyword>
<dbReference type="OrthoDB" id="427473at2"/>
<evidence type="ECO:0000256" key="1">
    <source>
        <dbReference type="SAM" id="Phobius"/>
    </source>
</evidence>
<dbReference type="KEGG" id="cyc:PCC7424_4826"/>
<evidence type="ECO:0000313" key="3">
    <source>
        <dbReference type="Proteomes" id="UP000002384"/>
    </source>
</evidence>
<organism evidence="2 3">
    <name type="scientific">Gloeothece citriformis (strain PCC 7424)</name>
    <name type="common">Cyanothece sp. (strain PCC 7424)</name>
    <dbReference type="NCBI Taxonomy" id="65393"/>
    <lineage>
        <taxon>Bacteria</taxon>
        <taxon>Bacillati</taxon>
        <taxon>Cyanobacteriota</taxon>
        <taxon>Cyanophyceae</taxon>
        <taxon>Oscillatoriophycideae</taxon>
        <taxon>Chroococcales</taxon>
        <taxon>Aphanothecaceae</taxon>
        <taxon>Gloeothece</taxon>
        <taxon>Gloeothece citriformis</taxon>
    </lineage>
</organism>
<keyword evidence="3" id="KW-1185">Reference proteome</keyword>
<protein>
    <submittedName>
        <fullName evidence="2">Uncharacterized protein</fullName>
    </submittedName>
</protein>
<feature type="transmembrane region" description="Helical" evidence="1">
    <location>
        <begin position="112"/>
        <end position="136"/>
    </location>
</feature>
<dbReference type="InterPro" id="IPR035287">
    <property type="entry name" value="DUF5362"/>
</dbReference>
<sequence>MESYNNAPLNNPPIGEPPNYEFSSTQERLIGDLAGKMKFVSYFFIAVGIIQIIAGFLQITYVEGISSIINGIIYLFIGWWTYRSGSSFGSVAKTRGHDIENLMDALKQLKNLYTLLFWLLIIALVIFAIFAIVSLFR</sequence>
<accession>B7KD62</accession>
<feature type="transmembrane region" description="Helical" evidence="1">
    <location>
        <begin position="64"/>
        <end position="82"/>
    </location>
</feature>